<proteinExistence type="predicted"/>
<protein>
    <recommendedName>
        <fullName evidence="13">Zn(2)-C6 fungal-type domain-containing protein</fullName>
    </recommendedName>
</protein>
<dbReference type="PANTHER" id="PTHR47660:SF3">
    <property type="entry name" value="FINGER DOMAIN PROTEIN, PUTATIVE (AFU_ORTHOLOGUE AFUA_4G03310)-RELATED"/>
    <property type="match status" value="1"/>
</dbReference>
<dbReference type="InterPro" id="IPR036864">
    <property type="entry name" value="Zn2-C6_fun-type_DNA-bd_sf"/>
</dbReference>
<dbReference type="PROSITE" id="PS50048">
    <property type="entry name" value="ZN2_CY6_FUNGAL_2"/>
    <property type="match status" value="1"/>
</dbReference>
<keyword evidence="2" id="KW-0862">Zinc</keyword>
<keyword evidence="3" id="KW-0805">Transcription regulation</keyword>
<keyword evidence="12" id="KW-1185">Reference proteome</keyword>
<evidence type="ECO:0000313" key="12">
    <source>
        <dbReference type="Proteomes" id="UP001610335"/>
    </source>
</evidence>
<keyword evidence="4" id="KW-0238">DNA-binding</keyword>
<dbReference type="Pfam" id="PF00172">
    <property type="entry name" value="Zn_clus"/>
    <property type="match status" value="1"/>
</dbReference>
<dbReference type="CDD" id="cd00067">
    <property type="entry name" value="GAL4"/>
    <property type="match status" value="1"/>
</dbReference>
<evidence type="ECO:0000259" key="10">
    <source>
        <dbReference type="PROSITE" id="PS50157"/>
    </source>
</evidence>
<feature type="domain" description="Zn(2)-C6 fungal-type" evidence="9">
    <location>
        <begin position="45"/>
        <end position="75"/>
    </location>
</feature>
<evidence type="ECO:0000256" key="4">
    <source>
        <dbReference type="ARBA" id="ARBA00023125"/>
    </source>
</evidence>
<accession>A0ABR4HCD8</accession>
<dbReference type="Proteomes" id="UP001610335">
    <property type="component" value="Unassembled WGS sequence"/>
</dbReference>
<evidence type="ECO:0000256" key="1">
    <source>
        <dbReference type="ARBA" id="ARBA00022723"/>
    </source>
</evidence>
<keyword evidence="5" id="KW-0804">Transcription</keyword>
<feature type="domain" description="C2H2-type" evidence="10">
    <location>
        <begin position="10"/>
        <end position="38"/>
    </location>
</feature>
<evidence type="ECO:0000256" key="7">
    <source>
        <dbReference type="PROSITE-ProRule" id="PRU00042"/>
    </source>
</evidence>
<evidence type="ECO:0000256" key="5">
    <source>
        <dbReference type="ARBA" id="ARBA00023163"/>
    </source>
</evidence>
<keyword evidence="1" id="KW-0479">Metal-binding</keyword>
<evidence type="ECO:0000256" key="6">
    <source>
        <dbReference type="ARBA" id="ARBA00023242"/>
    </source>
</evidence>
<evidence type="ECO:0000256" key="2">
    <source>
        <dbReference type="ARBA" id="ARBA00022833"/>
    </source>
</evidence>
<reference evidence="11 12" key="1">
    <citation type="submission" date="2024-07" db="EMBL/GenBank/DDBJ databases">
        <title>Section-level genome sequencing and comparative genomics of Aspergillus sections Usti and Cavernicolus.</title>
        <authorList>
            <consortium name="Lawrence Berkeley National Laboratory"/>
            <person name="Nybo J.L."/>
            <person name="Vesth T.C."/>
            <person name="Theobald S."/>
            <person name="Frisvad J.C."/>
            <person name="Larsen T.O."/>
            <person name="Kjaerboelling I."/>
            <person name="Rothschild-Mancinelli K."/>
            <person name="Lyhne E.K."/>
            <person name="Kogle M.E."/>
            <person name="Barry K."/>
            <person name="Clum A."/>
            <person name="Na H."/>
            <person name="Ledsgaard L."/>
            <person name="Lin J."/>
            <person name="Lipzen A."/>
            <person name="Kuo A."/>
            <person name="Riley R."/>
            <person name="Mondo S."/>
            <person name="LaButti K."/>
            <person name="Haridas S."/>
            <person name="Pangalinan J."/>
            <person name="Salamov A.A."/>
            <person name="Simmons B.A."/>
            <person name="Magnuson J.K."/>
            <person name="Chen J."/>
            <person name="Drula E."/>
            <person name="Henrissat B."/>
            <person name="Wiebenga A."/>
            <person name="Lubbers R.J."/>
            <person name="Gomes A.C."/>
            <person name="Makela M.R."/>
            <person name="Stajich J."/>
            <person name="Grigoriev I.V."/>
            <person name="Mortensen U.H."/>
            <person name="De vries R.P."/>
            <person name="Baker S.E."/>
            <person name="Andersen M.R."/>
        </authorList>
    </citation>
    <scope>NUCLEOTIDE SEQUENCE [LARGE SCALE GENOMIC DNA]</scope>
    <source>
        <strain evidence="11 12">CBS 600.67</strain>
    </source>
</reference>
<sequence length="465" mass="53065">MEATESEKKTQCPFCATTFSHRSSLIRHLRKKCNQPQPQTVRRKACTQCVTDKTRCNLKRPSCSRCSMRQIPCHYIYHPDSSSSLLSPEKDETSPTLQVDPSVLPKASGTPVLQEPQTPADSSSLFDLLFSDPSNWDLTLANEFNPFLSPRRDSTALIPNQTEHMFSSDLIEDFSTALRPPTPKTNTESPAAALATHSMEFIFRVLRSWPRMLAEDFQTPPIIHHTQIADSMALPQTLANCITLVKMWHGQCQGAEAMVHRLIVSEVDTLLVKFEELDEQALLAVLQATTIYLIILLFPTGTARPTLPEANLFRRIQDLVNYSAGTGLFLPEEREQMRPTWSAWVHVTAKRRAVLALYLLRFAYSVFHNVPPFNCRELGFMPAPAARVLWHAQTEQEWNSLYIKWLARWSGHVYIQGEFDRIQPGIKMEDRAEKWLEETDEFGMIMMSIVNATDYRYPVFSPLPH</sequence>
<feature type="region of interest" description="Disordered" evidence="8">
    <location>
        <begin position="84"/>
        <end position="120"/>
    </location>
</feature>
<dbReference type="EMBL" id="JBFXLS010000154">
    <property type="protein sequence ID" value="KAL2813047.1"/>
    <property type="molecule type" value="Genomic_DNA"/>
</dbReference>
<dbReference type="PROSITE" id="PS50157">
    <property type="entry name" value="ZINC_FINGER_C2H2_2"/>
    <property type="match status" value="1"/>
</dbReference>
<evidence type="ECO:0008006" key="13">
    <source>
        <dbReference type="Google" id="ProtNLM"/>
    </source>
</evidence>
<evidence type="ECO:0000256" key="3">
    <source>
        <dbReference type="ARBA" id="ARBA00023015"/>
    </source>
</evidence>
<dbReference type="SMART" id="SM00066">
    <property type="entry name" value="GAL4"/>
    <property type="match status" value="1"/>
</dbReference>
<evidence type="ECO:0000313" key="11">
    <source>
        <dbReference type="EMBL" id="KAL2813047.1"/>
    </source>
</evidence>
<organism evidence="11 12">
    <name type="scientific">Aspergillus cavernicola</name>
    <dbReference type="NCBI Taxonomy" id="176166"/>
    <lineage>
        <taxon>Eukaryota</taxon>
        <taxon>Fungi</taxon>
        <taxon>Dikarya</taxon>
        <taxon>Ascomycota</taxon>
        <taxon>Pezizomycotina</taxon>
        <taxon>Eurotiomycetes</taxon>
        <taxon>Eurotiomycetidae</taxon>
        <taxon>Eurotiales</taxon>
        <taxon>Aspergillaceae</taxon>
        <taxon>Aspergillus</taxon>
        <taxon>Aspergillus subgen. Nidulantes</taxon>
    </lineage>
</organism>
<dbReference type="SUPFAM" id="SSF57701">
    <property type="entry name" value="Zn2/Cys6 DNA-binding domain"/>
    <property type="match status" value="1"/>
</dbReference>
<gene>
    <name evidence="11" type="ORF">BDW59DRAFT_35202</name>
</gene>
<dbReference type="PANTHER" id="PTHR47660">
    <property type="entry name" value="TRANSCRIPTION FACTOR WITH C2H2 AND ZN(2)-CYS(6) DNA BINDING DOMAIN (EUROFUNG)-RELATED-RELATED"/>
    <property type="match status" value="1"/>
</dbReference>
<dbReference type="InterPro" id="IPR001138">
    <property type="entry name" value="Zn2Cys6_DnaBD"/>
</dbReference>
<evidence type="ECO:0000256" key="8">
    <source>
        <dbReference type="SAM" id="MobiDB-lite"/>
    </source>
</evidence>
<evidence type="ECO:0000259" key="9">
    <source>
        <dbReference type="PROSITE" id="PS50048"/>
    </source>
</evidence>
<comment type="caution">
    <text evidence="11">The sequence shown here is derived from an EMBL/GenBank/DDBJ whole genome shotgun (WGS) entry which is preliminary data.</text>
</comment>
<dbReference type="Gene3D" id="4.10.240.10">
    <property type="entry name" value="Zn(2)-C6 fungal-type DNA-binding domain"/>
    <property type="match status" value="1"/>
</dbReference>
<keyword evidence="7" id="KW-0863">Zinc-finger</keyword>
<keyword evidence="6" id="KW-0539">Nucleus</keyword>
<name>A0ABR4HCD8_9EURO</name>
<dbReference type="InterPro" id="IPR013087">
    <property type="entry name" value="Znf_C2H2_type"/>
</dbReference>